<keyword evidence="6" id="KW-0663">Pyridoxal phosphate</keyword>
<dbReference type="KEGG" id="omr:OXIME_001714"/>
<name>A0AAX4NJG0_9ARCH</name>
<dbReference type="PROSITE" id="PS51671">
    <property type="entry name" value="ACT"/>
    <property type="match status" value="1"/>
</dbReference>
<dbReference type="Gene3D" id="3.40.50.1100">
    <property type="match status" value="2"/>
</dbReference>
<dbReference type="GO" id="GO:0030170">
    <property type="term" value="F:pyridoxal phosphate binding"/>
    <property type="evidence" value="ECO:0007669"/>
    <property type="project" value="InterPro"/>
</dbReference>
<evidence type="ECO:0000313" key="10">
    <source>
        <dbReference type="Proteomes" id="UP001451606"/>
    </source>
</evidence>
<dbReference type="GeneID" id="95968452"/>
<dbReference type="RefSeq" id="WP_393971437.1">
    <property type="nucleotide sequence ID" value="NZ_CP133772.1"/>
</dbReference>
<dbReference type="Pfam" id="PF00291">
    <property type="entry name" value="PALP"/>
    <property type="match status" value="1"/>
</dbReference>
<evidence type="ECO:0000256" key="3">
    <source>
        <dbReference type="ARBA" id="ARBA00010869"/>
    </source>
</evidence>
<dbReference type="InterPro" id="IPR045865">
    <property type="entry name" value="ACT-like_dom_sf"/>
</dbReference>
<dbReference type="InterPro" id="IPR050147">
    <property type="entry name" value="Ser/Thr_Dehydratase"/>
</dbReference>
<dbReference type="NCBIfam" id="TIGR01127">
    <property type="entry name" value="ilvA_1Cterm"/>
    <property type="match status" value="1"/>
</dbReference>
<keyword evidence="7 9" id="KW-0456">Lyase</keyword>
<gene>
    <name evidence="9" type="primary">ilvA</name>
    <name evidence="9" type="ORF">OXIME_001714</name>
</gene>
<keyword evidence="5" id="KW-0412">Isoleucine biosynthesis</keyword>
<evidence type="ECO:0000256" key="5">
    <source>
        <dbReference type="ARBA" id="ARBA00022624"/>
    </source>
</evidence>
<dbReference type="Proteomes" id="UP001451606">
    <property type="component" value="Chromosome"/>
</dbReference>
<comment type="similarity">
    <text evidence="3">Belongs to the serine/threonine dehydratase family.</text>
</comment>
<keyword evidence="5" id="KW-0100">Branched-chain amino acid biosynthesis</keyword>
<keyword evidence="10" id="KW-1185">Reference proteome</keyword>
<dbReference type="SUPFAM" id="SSF53686">
    <property type="entry name" value="Tryptophan synthase beta subunit-like PLP-dependent enzymes"/>
    <property type="match status" value="1"/>
</dbReference>
<dbReference type="InterPro" id="IPR044561">
    <property type="entry name" value="ACT_ThrD-II-like"/>
</dbReference>
<dbReference type="GO" id="GO:0009097">
    <property type="term" value="P:isoleucine biosynthetic process"/>
    <property type="evidence" value="ECO:0007669"/>
    <property type="project" value="UniProtKB-KW"/>
</dbReference>
<evidence type="ECO:0000259" key="8">
    <source>
        <dbReference type="PROSITE" id="PS51671"/>
    </source>
</evidence>
<feature type="domain" description="ACT" evidence="8">
    <location>
        <begin position="329"/>
        <end position="404"/>
    </location>
</feature>
<comment type="cofactor">
    <cofactor evidence="1">
        <name>pyridoxal 5'-phosphate</name>
        <dbReference type="ChEBI" id="CHEBI:597326"/>
    </cofactor>
</comment>
<dbReference type="PANTHER" id="PTHR48078:SF6">
    <property type="entry name" value="L-THREONINE DEHYDRATASE CATABOLIC TDCB"/>
    <property type="match status" value="1"/>
</dbReference>
<dbReference type="CDD" id="cd01562">
    <property type="entry name" value="Thr-dehyd"/>
    <property type="match status" value="1"/>
</dbReference>
<evidence type="ECO:0000256" key="1">
    <source>
        <dbReference type="ARBA" id="ARBA00001933"/>
    </source>
</evidence>
<dbReference type="FunFam" id="3.40.50.1100:FF:000007">
    <property type="entry name" value="L-threonine dehydratase catabolic TdcB"/>
    <property type="match status" value="1"/>
</dbReference>
<dbReference type="GO" id="GO:0004794">
    <property type="term" value="F:threonine deaminase activity"/>
    <property type="evidence" value="ECO:0007669"/>
    <property type="project" value="UniProtKB-EC"/>
</dbReference>
<evidence type="ECO:0000256" key="7">
    <source>
        <dbReference type="ARBA" id="ARBA00023239"/>
    </source>
</evidence>
<organism evidence="9 10">
    <name type="scientific">Oxyplasma meridianum</name>
    <dbReference type="NCBI Taxonomy" id="3073602"/>
    <lineage>
        <taxon>Archaea</taxon>
        <taxon>Methanobacteriati</taxon>
        <taxon>Thermoplasmatota</taxon>
        <taxon>Thermoplasmata</taxon>
        <taxon>Thermoplasmatales</taxon>
        <taxon>Thermoplasmataceae</taxon>
        <taxon>Oxyplasma</taxon>
    </lineage>
</organism>
<dbReference type="Gene3D" id="3.30.70.260">
    <property type="match status" value="1"/>
</dbReference>
<dbReference type="SUPFAM" id="SSF55021">
    <property type="entry name" value="ACT-like"/>
    <property type="match status" value="1"/>
</dbReference>
<proteinExistence type="inferred from homology"/>
<dbReference type="EMBL" id="CP133772">
    <property type="protein sequence ID" value="WYY01117.1"/>
    <property type="molecule type" value="Genomic_DNA"/>
</dbReference>
<accession>A0AAX4NJG0</accession>
<dbReference type="GO" id="GO:0006567">
    <property type="term" value="P:L-threonine catabolic process"/>
    <property type="evidence" value="ECO:0007669"/>
    <property type="project" value="InterPro"/>
</dbReference>
<reference evidence="9 10" key="1">
    <citation type="submission" date="2023-09" db="EMBL/GenBank/DDBJ databases">
        <authorList>
            <person name="Golyshina O.V."/>
            <person name="Lunev E.A."/>
            <person name="Bargiela R."/>
            <person name="Gaines M.C."/>
            <person name="Daum B."/>
            <person name="Bale N.J."/>
            <person name="Koenen M."/>
            <person name="Sinninghe Damst J.S."/>
            <person name="Yakimov M."/>
            <person name="Golyshin P.N."/>
        </authorList>
    </citation>
    <scope>NUCLEOTIDE SEQUENCE [LARGE SCALE GENOMIC DNA]</scope>
    <source>
        <strain evidence="9 10">M1</strain>
    </source>
</reference>
<dbReference type="InterPro" id="IPR005789">
    <property type="entry name" value="Thr_deHydtase_catblc"/>
</dbReference>
<dbReference type="GO" id="GO:0006565">
    <property type="term" value="P:L-serine catabolic process"/>
    <property type="evidence" value="ECO:0007669"/>
    <property type="project" value="TreeGrafter"/>
</dbReference>
<dbReference type="GO" id="GO:0003941">
    <property type="term" value="F:L-serine ammonia-lyase activity"/>
    <property type="evidence" value="ECO:0007669"/>
    <property type="project" value="TreeGrafter"/>
</dbReference>
<dbReference type="InterPro" id="IPR002912">
    <property type="entry name" value="ACT_dom"/>
</dbReference>
<keyword evidence="5" id="KW-0028">Amino-acid biosynthesis</keyword>
<protein>
    <recommendedName>
        <fullName evidence="4">threonine ammonia-lyase</fullName>
        <ecNumber evidence="4">4.3.1.19</ecNumber>
    </recommendedName>
</protein>
<evidence type="ECO:0000256" key="2">
    <source>
        <dbReference type="ARBA" id="ARBA00004810"/>
    </source>
</evidence>
<dbReference type="EC" id="4.3.1.19" evidence="4"/>
<dbReference type="CDD" id="cd04886">
    <property type="entry name" value="ACT_ThrD-II-like"/>
    <property type="match status" value="1"/>
</dbReference>
<dbReference type="PANTHER" id="PTHR48078">
    <property type="entry name" value="THREONINE DEHYDRATASE, MITOCHONDRIAL-RELATED"/>
    <property type="match status" value="1"/>
</dbReference>
<comment type="pathway">
    <text evidence="2">Amino-acid biosynthesis; L-isoleucine biosynthesis; 2-oxobutanoate from L-threonine: step 1/1.</text>
</comment>
<dbReference type="Pfam" id="PF01842">
    <property type="entry name" value="ACT"/>
    <property type="match status" value="1"/>
</dbReference>
<evidence type="ECO:0000313" key="9">
    <source>
        <dbReference type="EMBL" id="WYY01117.1"/>
    </source>
</evidence>
<dbReference type="InterPro" id="IPR001926">
    <property type="entry name" value="TrpB-like_PALP"/>
</dbReference>
<sequence>MTELKLEDFKAAAEYLNGKINKTPLYRATTLGKLFGCELYLKLENFQKTGSFKARGALYRISKLTPEEKMRGVITASSGNHAQGVAYAAQFNRIKAKIVMPEVSVPAKINAVENYGAEVVLYGNDYSDSKLKADELARLENMVFIEAFNDYSVITGQGTIGLEIVEELPDVDTIIVPIGGGGLISGISTASKILKPSIRIVGVESELSDSMRLSVKEGRVVPHTSGSSIADGISVKYPGEITLSIASKLVDDIVTVSDEIIAHAIYVLLERNKILVEPSGAASLAAIMDGKVDVKGKKVVCVISGGNTNLLLLSKIIYKSMEMESKLVRLEFRIPDRPGTLFKISSAISEVGGNIFHAEVDNLSRNTPVGFQTVKFSVNIRGENHLKQLLERIEKLGYSYEIVS</sequence>
<dbReference type="InterPro" id="IPR036052">
    <property type="entry name" value="TrpB-like_PALP_sf"/>
</dbReference>
<dbReference type="InterPro" id="IPR000634">
    <property type="entry name" value="Ser/Thr_deHydtase_PyrdxlP-BS"/>
</dbReference>
<evidence type="ECO:0000256" key="4">
    <source>
        <dbReference type="ARBA" id="ARBA00012096"/>
    </source>
</evidence>
<dbReference type="PROSITE" id="PS00165">
    <property type="entry name" value="DEHYDRATASE_SER_THR"/>
    <property type="match status" value="1"/>
</dbReference>
<evidence type="ECO:0000256" key="6">
    <source>
        <dbReference type="ARBA" id="ARBA00022898"/>
    </source>
</evidence>
<dbReference type="AlphaFoldDB" id="A0AAX4NJG0"/>